<dbReference type="AlphaFoldDB" id="A0A9W8YLS2"/>
<reference evidence="1" key="1">
    <citation type="submission" date="2022-10" db="EMBL/GenBank/DDBJ databases">
        <title>Tapping the CABI collections for fungal endophytes: first genome assemblies for Collariella, Neodidymelliopsis, Ascochyta clinopodiicola, Didymella pomorum, Didymosphaeria variabile, Neocosmospora piperis and Neocucurbitaria cava.</title>
        <authorList>
            <person name="Hill R."/>
        </authorList>
    </citation>
    <scope>NUCLEOTIDE SEQUENCE</scope>
    <source>
        <strain evidence="1">IMI 355082</strain>
    </source>
</reference>
<dbReference type="Proteomes" id="UP001140453">
    <property type="component" value="Unassembled WGS sequence"/>
</dbReference>
<evidence type="ECO:0000313" key="1">
    <source>
        <dbReference type="EMBL" id="KAJ4386403.1"/>
    </source>
</evidence>
<dbReference type="OrthoDB" id="5229117at2759"/>
<accession>A0A9W8YLS2</accession>
<protein>
    <submittedName>
        <fullName evidence="1">Uncharacterized protein</fullName>
    </submittedName>
</protein>
<proteinExistence type="predicted"/>
<keyword evidence="2" id="KW-1185">Reference proteome</keyword>
<sequence>MPRLGAVTRSMTRAGEAALLPQSEQEAATGVVARKLAVDQNTALTHEDMVYDDQVSKTSASSGPIVDSLPTSSLSVEVLTQNRMTILRLEQDGILAPGVLKIKPSGELLADLSVEPDVGTMTGLYPNMTPNPDAEAQFPSWLRDYLLKTLKVHAYGPPAVCRAFYDHLNKGEGNTGINHTVKTAESYLSYATLSLRYAIEEVTSFSSVQHTFKDTYDEEVGNVIKTIKRLVGYEGEAMPTDIRMLIDIAEMGIVMREALTEPLQRLIVTPYTHLLEKLELVSNALRMQLDRIDQDVEKARAMEGPRFTPDSGIHGCWT</sequence>
<name>A0A9W8YLS2_9PEZI</name>
<comment type="caution">
    <text evidence="1">The sequence shown here is derived from an EMBL/GenBank/DDBJ whole genome shotgun (WGS) entry which is preliminary data.</text>
</comment>
<gene>
    <name evidence="1" type="ORF">N0V93_009298</name>
</gene>
<organism evidence="1 2">
    <name type="scientific">Gnomoniopsis smithogilvyi</name>
    <dbReference type="NCBI Taxonomy" id="1191159"/>
    <lineage>
        <taxon>Eukaryota</taxon>
        <taxon>Fungi</taxon>
        <taxon>Dikarya</taxon>
        <taxon>Ascomycota</taxon>
        <taxon>Pezizomycotina</taxon>
        <taxon>Sordariomycetes</taxon>
        <taxon>Sordariomycetidae</taxon>
        <taxon>Diaporthales</taxon>
        <taxon>Gnomoniaceae</taxon>
        <taxon>Gnomoniopsis</taxon>
    </lineage>
</organism>
<dbReference type="EMBL" id="JAPEVB010000006">
    <property type="protein sequence ID" value="KAJ4386403.1"/>
    <property type="molecule type" value="Genomic_DNA"/>
</dbReference>
<evidence type="ECO:0000313" key="2">
    <source>
        <dbReference type="Proteomes" id="UP001140453"/>
    </source>
</evidence>